<sequence>MSAPAIAILHRDDHLVAVAKPAGLLVHRSPIDRHETRFALQEVRDLLRRHVYPVHRLDKPTSGLLLFALTPEAARSLTDAFAAGAVAKRYLAVARGIVPDDGVIDHPLTEEPDRFDGTEGANRLPREAVTLYRRLAATELPVATGRYPTSRYSLVLLEPKTGRRHQLRRHLKHLRHPIIGDTTHGEGRHNRLFREQFACGRLLLHAAELTLPHPASGRAFTISAPIDAGLLALFDRLGWRDAVPPQWLPPAP</sequence>
<dbReference type="EC" id="5.4.99.26" evidence="5"/>
<gene>
    <name evidence="11" type="ORF">GPICK_01995</name>
</gene>
<evidence type="ECO:0000256" key="5">
    <source>
        <dbReference type="ARBA" id="ARBA00038943"/>
    </source>
</evidence>
<evidence type="ECO:0000313" key="12">
    <source>
        <dbReference type="Proteomes" id="UP000057609"/>
    </source>
</evidence>
<evidence type="ECO:0000256" key="8">
    <source>
        <dbReference type="ARBA" id="ARBA00041975"/>
    </source>
</evidence>
<dbReference type="InterPro" id="IPR020103">
    <property type="entry name" value="PsdUridine_synth_cat_dom_sf"/>
</dbReference>
<keyword evidence="2" id="KW-0413">Isomerase</keyword>
<comment type="function">
    <text evidence="4">Responsible for synthesis of pseudouridine from uracil-65 in transfer RNAs.</text>
</comment>
<protein>
    <recommendedName>
        <fullName evidence="6">tRNA pseudouridine synthase C</fullName>
        <ecNumber evidence="5">5.4.99.26</ecNumber>
    </recommendedName>
    <alternativeName>
        <fullName evidence="8">tRNA pseudouridine(65) synthase</fullName>
    </alternativeName>
    <alternativeName>
        <fullName evidence="9">tRNA pseudouridylate synthase C</fullName>
    </alternativeName>
    <alternativeName>
        <fullName evidence="7">tRNA-uridine isomerase C</fullName>
    </alternativeName>
</protein>
<dbReference type="PANTHER" id="PTHR21600:SF56">
    <property type="entry name" value="TRNA PSEUDOURIDINE SYNTHASE C"/>
    <property type="match status" value="1"/>
</dbReference>
<feature type="domain" description="Pseudouridine synthase RsuA/RluA-like" evidence="10">
    <location>
        <begin position="14"/>
        <end position="173"/>
    </location>
</feature>
<dbReference type="KEGG" id="gpi:GPICK_01995"/>
<accession>A0A0B5B711</accession>
<dbReference type="EMBL" id="CP009788">
    <property type="protein sequence ID" value="AJE02308.1"/>
    <property type="molecule type" value="Genomic_DNA"/>
</dbReference>
<dbReference type="Gene3D" id="3.30.2350.10">
    <property type="entry name" value="Pseudouridine synthase"/>
    <property type="match status" value="1"/>
</dbReference>
<dbReference type="AlphaFoldDB" id="A0A0B5B711"/>
<comment type="catalytic activity">
    <reaction evidence="3">
        <text>uridine(65) in tRNA = pseudouridine(65) in tRNA</text>
        <dbReference type="Rhea" id="RHEA:42536"/>
        <dbReference type="Rhea" id="RHEA-COMP:10103"/>
        <dbReference type="Rhea" id="RHEA-COMP:10104"/>
        <dbReference type="ChEBI" id="CHEBI:65314"/>
        <dbReference type="ChEBI" id="CHEBI:65315"/>
        <dbReference type="EC" id="5.4.99.26"/>
    </reaction>
</comment>
<organism evidence="11 12">
    <name type="scientific">Geobacter pickeringii</name>
    <dbReference type="NCBI Taxonomy" id="345632"/>
    <lineage>
        <taxon>Bacteria</taxon>
        <taxon>Pseudomonadati</taxon>
        <taxon>Thermodesulfobacteriota</taxon>
        <taxon>Desulfuromonadia</taxon>
        <taxon>Geobacterales</taxon>
        <taxon>Geobacteraceae</taxon>
        <taxon>Geobacter</taxon>
    </lineage>
</organism>
<dbReference type="PROSITE" id="PS01129">
    <property type="entry name" value="PSI_RLU"/>
    <property type="match status" value="1"/>
</dbReference>
<evidence type="ECO:0000256" key="2">
    <source>
        <dbReference type="ARBA" id="ARBA00023235"/>
    </source>
</evidence>
<evidence type="ECO:0000256" key="4">
    <source>
        <dbReference type="ARBA" id="ARBA00037670"/>
    </source>
</evidence>
<dbReference type="GO" id="GO:0003723">
    <property type="term" value="F:RNA binding"/>
    <property type="evidence" value="ECO:0007669"/>
    <property type="project" value="InterPro"/>
</dbReference>
<dbReference type="InterPro" id="IPR006145">
    <property type="entry name" value="PsdUridine_synth_RsuA/RluA"/>
</dbReference>
<dbReference type="InterPro" id="IPR050188">
    <property type="entry name" value="RluA_PseudoU_synthase"/>
</dbReference>
<dbReference type="GO" id="GO:0000455">
    <property type="term" value="P:enzyme-directed rRNA pseudouridine synthesis"/>
    <property type="evidence" value="ECO:0007669"/>
    <property type="project" value="TreeGrafter"/>
</dbReference>
<evidence type="ECO:0000256" key="7">
    <source>
        <dbReference type="ARBA" id="ARBA00041803"/>
    </source>
</evidence>
<evidence type="ECO:0000256" key="1">
    <source>
        <dbReference type="ARBA" id="ARBA00022694"/>
    </source>
</evidence>
<name>A0A0B5B711_9BACT</name>
<evidence type="ECO:0000259" key="10">
    <source>
        <dbReference type="Pfam" id="PF00849"/>
    </source>
</evidence>
<dbReference type="GO" id="GO:0008033">
    <property type="term" value="P:tRNA processing"/>
    <property type="evidence" value="ECO:0007669"/>
    <property type="project" value="UniProtKB-KW"/>
</dbReference>
<keyword evidence="1" id="KW-0819">tRNA processing</keyword>
<dbReference type="SUPFAM" id="SSF55120">
    <property type="entry name" value="Pseudouridine synthase"/>
    <property type="match status" value="1"/>
</dbReference>
<proteinExistence type="predicted"/>
<keyword evidence="12" id="KW-1185">Reference proteome</keyword>
<dbReference type="PANTHER" id="PTHR21600">
    <property type="entry name" value="MITOCHONDRIAL RNA PSEUDOURIDINE SYNTHASE"/>
    <property type="match status" value="1"/>
</dbReference>
<evidence type="ECO:0000256" key="9">
    <source>
        <dbReference type="ARBA" id="ARBA00043049"/>
    </source>
</evidence>
<dbReference type="Pfam" id="PF00849">
    <property type="entry name" value="PseudoU_synth_2"/>
    <property type="match status" value="1"/>
</dbReference>
<dbReference type="Proteomes" id="UP000057609">
    <property type="component" value="Chromosome"/>
</dbReference>
<evidence type="ECO:0000256" key="6">
    <source>
        <dbReference type="ARBA" id="ARBA00040675"/>
    </source>
</evidence>
<dbReference type="RefSeq" id="WP_039740075.1">
    <property type="nucleotide sequence ID" value="NZ_CP009788.1"/>
</dbReference>
<dbReference type="GO" id="GO:0160149">
    <property type="term" value="F:tRNA pseudouridine(65) synthase activity"/>
    <property type="evidence" value="ECO:0007669"/>
    <property type="project" value="UniProtKB-EC"/>
</dbReference>
<dbReference type="HOGENOM" id="CLU_016902_11_4_7"/>
<evidence type="ECO:0000313" key="11">
    <source>
        <dbReference type="EMBL" id="AJE02308.1"/>
    </source>
</evidence>
<dbReference type="InterPro" id="IPR006224">
    <property type="entry name" value="PsdUridine_synth_RluA-like_CS"/>
</dbReference>
<reference evidence="11 12" key="1">
    <citation type="journal article" date="2015" name="Genome Announc.">
        <title>Complete Genome of Geobacter pickeringii G13T, a Metal-Reducing Isolate from Sedimentary Kaolin Deposits.</title>
        <authorList>
            <person name="Badalamenti J.P."/>
            <person name="Bond D.R."/>
        </authorList>
    </citation>
    <scope>NUCLEOTIDE SEQUENCE [LARGE SCALE GENOMIC DNA]</scope>
    <source>
        <strain evidence="11 12">G13</strain>
    </source>
</reference>
<dbReference type="STRING" id="345632.GPICK_01995"/>
<evidence type="ECO:0000256" key="3">
    <source>
        <dbReference type="ARBA" id="ARBA00036607"/>
    </source>
</evidence>